<feature type="region of interest" description="Disordered" evidence="1">
    <location>
        <begin position="1"/>
        <end position="33"/>
    </location>
</feature>
<organism evidence="4 5">
    <name type="scientific">Panicum virgatum</name>
    <name type="common">Blackwell switchgrass</name>
    <dbReference type="NCBI Taxonomy" id="38727"/>
    <lineage>
        <taxon>Eukaryota</taxon>
        <taxon>Viridiplantae</taxon>
        <taxon>Streptophyta</taxon>
        <taxon>Embryophyta</taxon>
        <taxon>Tracheophyta</taxon>
        <taxon>Spermatophyta</taxon>
        <taxon>Magnoliopsida</taxon>
        <taxon>Liliopsida</taxon>
        <taxon>Poales</taxon>
        <taxon>Poaceae</taxon>
        <taxon>PACMAD clade</taxon>
        <taxon>Panicoideae</taxon>
        <taxon>Panicodae</taxon>
        <taxon>Paniceae</taxon>
        <taxon>Panicinae</taxon>
        <taxon>Panicum</taxon>
        <taxon>Panicum sect. Hiantes</taxon>
    </lineage>
</organism>
<dbReference type="Pfam" id="PF04578">
    <property type="entry name" value="DUF594"/>
    <property type="match status" value="1"/>
</dbReference>
<reference evidence="4" key="1">
    <citation type="submission" date="2020-05" db="EMBL/GenBank/DDBJ databases">
        <title>WGS assembly of Panicum virgatum.</title>
        <authorList>
            <person name="Lovell J.T."/>
            <person name="Jenkins J."/>
            <person name="Shu S."/>
            <person name="Juenger T.E."/>
            <person name="Schmutz J."/>
        </authorList>
    </citation>
    <scope>NUCLEOTIDE SEQUENCE</scope>
    <source>
        <strain evidence="4">AP13</strain>
    </source>
</reference>
<dbReference type="InterPro" id="IPR007658">
    <property type="entry name" value="DUF594"/>
</dbReference>
<evidence type="ECO:0000313" key="5">
    <source>
        <dbReference type="Proteomes" id="UP000823388"/>
    </source>
</evidence>
<dbReference type="EMBL" id="CM029048">
    <property type="protein sequence ID" value="KAG2580371.1"/>
    <property type="molecule type" value="Genomic_DNA"/>
</dbReference>
<feature type="transmembrane region" description="Helical" evidence="2">
    <location>
        <begin position="403"/>
        <end position="424"/>
    </location>
</feature>
<keyword evidence="2" id="KW-0812">Transmembrane</keyword>
<protein>
    <recommendedName>
        <fullName evidence="3">DUF4220 domain-containing protein</fullName>
    </recommendedName>
</protein>
<feature type="compositionally biased region" description="Basic residues" evidence="1">
    <location>
        <begin position="1"/>
        <end position="21"/>
    </location>
</feature>
<feature type="transmembrane region" description="Helical" evidence="2">
    <location>
        <begin position="123"/>
        <end position="141"/>
    </location>
</feature>
<feature type="domain" description="DUF4220" evidence="3">
    <location>
        <begin position="126"/>
        <end position="518"/>
    </location>
</feature>
<evidence type="ECO:0000259" key="3">
    <source>
        <dbReference type="Pfam" id="PF13968"/>
    </source>
</evidence>
<dbReference type="Pfam" id="PF13968">
    <property type="entry name" value="DUF4220"/>
    <property type="match status" value="1"/>
</dbReference>
<dbReference type="PANTHER" id="PTHR31325">
    <property type="entry name" value="OS01G0798800 PROTEIN-RELATED"/>
    <property type="match status" value="1"/>
</dbReference>
<feature type="transmembrane region" description="Helical" evidence="2">
    <location>
        <begin position="94"/>
        <end position="111"/>
    </location>
</feature>
<accession>A0A8T0R429</accession>
<sequence length="806" mass="91061">MTHRSSHYPPQLHRRPPHPRRFTGASTHRSHHSVHLPVAPEVVVAGKKTSTVISHHRQVLVDSQMTRHLSARNVTNAAIAWAASPVGLLVRMEVLVTVSCALLATLVFLGSGRRTSRSAAFRFVVWLALMLCYPAVSYTIGLMQSGSFRNDLVVVWACFLLGCADGIFACSVDDSDQQARTMLNQATQAIYVLLLLLSYISSLELQLLLLLLLLWVLNVAKLGMRLWDRLSAGRERVLTASNWLISKHMGHEHVRSIWDFDPATMKGYKYVVLGEKDVKDGCAEYTLEDVTADDIITVDRVWQHEAGNGSLLGKDSTVSRRLKDRCLSFALFKLLLRRLSRNPLQECDDIRTLVFVRRGLAGGDSSEDYGRMYRVIEVELGFLFDFFYARYPAPKQSLIPETVTFVAGVALGLSTLLSPALLRYRSPQAGNRSRSLVTTGVDIWLTRFVIALFVVLQLFQYLSLILSDWHKVKMLCRYLRKPSWQGHPIMEKLLWLMFRATLTTSYWSNSMGQYSLLHACLQNERFCLAHMPLHKWIRGSLNQTRTVSRRNLPVTVKRAIHLLLRSEWLANLKYGDRTLQRNNMLQDLDWSTSRYKHGAVGSILVWHIATTICSAKNSKLSQQPATVSGQSRRRPATDSSNDSRTIADNREVATKLSNYCAYLLFQAPELVTDQIYDVRLLMEALQLRVQRFLKLNGCRSKDDMFNKLSSSESLELEQEGSGYEKAILVDGVKLGDQLSNEVADEVARWKLLSEMWVELLLSVAPSDNVTAHVKKLATGGELITHLWALSTHGGMIEKPTKPYYGS</sequence>
<feature type="transmembrane region" description="Helical" evidence="2">
    <location>
        <begin position="444"/>
        <end position="467"/>
    </location>
</feature>
<evidence type="ECO:0000313" key="4">
    <source>
        <dbReference type="EMBL" id="KAG2580371.1"/>
    </source>
</evidence>
<keyword evidence="2" id="KW-1133">Transmembrane helix</keyword>
<proteinExistence type="predicted"/>
<dbReference type="InterPro" id="IPR025315">
    <property type="entry name" value="DUF4220"/>
</dbReference>
<evidence type="ECO:0000256" key="2">
    <source>
        <dbReference type="SAM" id="Phobius"/>
    </source>
</evidence>
<dbReference type="AlphaFoldDB" id="A0A8T0R429"/>
<feature type="transmembrane region" description="Helical" evidence="2">
    <location>
        <begin position="153"/>
        <end position="170"/>
    </location>
</feature>
<keyword evidence="5" id="KW-1185">Reference proteome</keyword>
<name>A0A8T0R429_PANVG</name>
<feature type="region of interest" description="Disordered" evidence="1">
    <location>
        <begin position="623"/>
        <end position="646"/>
    </location>
</feature>
<keyword evidence="2" id="KW-0472">Membrane</keyword>
<dbReference type="Proteomes" id="UP000823388">
    <property type="component" value="Chromosome 6N"/>
</dbReference>
<evidence type="ECO:0000256" key="1">
    <source>
        <dbReference type="SAM" id="MobiDB-lite"/>
    </source>
</evidence>
<comment type="caution">
    <text evidence="4">The sequence shown here is derived from an EMBL/GenBank/DDBJ whole genome shotgun (WGS) entry which is preliminary data.</text>
</comment>
<gene>
    <name evidence="4" type="ORF">PVAP13_6NG291700</name>
</gene>